<dbReference type="RefSeq" id="WP_157301824.1">
    <property type="nucleotide sequence ID" value="NZ_BAAAZB010000026.1"/>
</dbReference>
<dbReference type="Proteomes" id="UP000468388">
    <property type="component" value="Unassembled WGS sequence"/>
</dbReference>
<dbReference type="SUPFAM" id="SSF54909">
    <property type="entry name" value="Dimeric alpha+beta barrel"/>
    <property type="match status" value="1"/>
</dbReference>
<comment type="caution">
    <text evidence="2">The sequence shown here is derived from an EMBL/GenBank/DDBJ whole genome shotgun (WGS) entry which is preliminary data.</text>
</comment>
<evidence type="ECO:0000313" key="3">
    <source>
        <dbReference type="Proteomes" id="UP000468388"/>
    </source>
</evidence>
<protein>
    <submittedName>
        <fullName evidence="2">DUF1330 domain-containing protein</fullName>
    </submittedName>
</protein>
<gene>
    <name evidence="2" type="ORF">GO495_21615</name>
</gene>
<dbReference type="Pfam" id="PF07045">
    <property type="entry name" value="DUF1330"/>
    <property type="match status" value="1"/>
</dbReference>
<sequence>MDAYYIISYDINDMEDFKQYPPLAVILINKYKGEVIISDLEAIAVEGTAKRMNALVKFPSVELALACYNDEEYKEVAKIRLRSTSNCSMILAKSLV</sequence>
<proteinExistence type="predicted"/>
<keyword evidence="3" id="KW-1185">Reference proteome</keyword>
<dbReference type="Gene3D" id="3.30.70.100">
    <property type="match status" value="1"/>
</dbReference>
<name>A0A6N8JDB4_9BACT</name>
<accession>A0A6N8JDB4</accession>
<organism evidence="2 3">
    <name type="scientific">Chitinophaga oryziterrae</name>
    <dbReference type="NCBI Taxonomy" id="1031224"/>
    <lineage>
        <taxon>Bacteria</taxon>
        <taxon>Pseudomonadati</taxon>
        <taxon>Bacteroidota</taxon>
        <taxon>Chitinophagia</taxon>
        <taxon>Chitinophagales</taxon>
        <taxon>Chitinophagaceae</taxon>
        <taxon>Chitinophaga</taxon>
    </lineage>
</organism>
<dbReference type="EMBL" id="WRXO01000007">
    <property type="protein sequence ID" value="MVT43210.1"/>
    <property type="molecule type" value="Genomic_DNA"/>
</dbReference>
<dbReference type="AlphaFoldDB" id="A0A6N8JDB4"/>
<dbReference type="PANTHER" id="PTHR41521">
    <property type="match status" value="1"/>
</dbReference>
<dbReference type="InterPro" id="IPR011008">
    <property type="entry name" value="Dimeric_a/b-barrel"/>
</dbReference>
<reference evidence="2 3" key="1">
    <citation type="submission" date="2019-12" db="EMBL/GenBank/DDBJ databases">
        <title>The draft genomic sequence of strain Chitinophaga oryziterrae JCM 16595.</title>
        <authorList>
            <person name="Zhang X."/>
        </authorList>
    </citation>
    <scope>NUCLEOTIDE SEQUENCE [LARGE SCALE GENOMIC DNA]</scope>
    <source>
        <strain evidence="2 3">JCM 16595</strain>
    </source>
</reference>
<dbReference type="PANTHER" id="PTHR41521:SF4">
    <property type="entry name" value="BLR0684 PROTEIN"/>
    <property type="match status" value="1"/>
</dbReference>
<evidence type="ECO:0000313" key="2">
    <source>
        <dbReference type="EMBL" id="MVT43210.1"/>
    </source>
</evidence>
<evidence type="ECO:0000259" key="1">
    <source>
        <dbReference type="Pfam" id="PF07045"/>
    </source>
</evidence>
<dbReference type="InterPro" id="IPR010753">
    <property type="entry name" value="DUF1330"/>
</dbReference>
<feature type="domain" description="DUF1330" evidence="1">
    <location>
        <begin position="3"/>
        <end position="91"/>
    </location>
</feature>
<dbReference type="OrthoDB" id="9806380at2"/>